<reference evidence="8" key="1">
    <citation type="submission" date="2011-12" db="EMBL/GenBank/DDBJ databases">
        <title>Nucleotide Diversity and Divergence in the Loblolly Pine Gene Space.</title>
        <authorList>
            <person name="Neale D.B."/>
            <person name="Wegrzyn J.L."/>
            <person name="Lee J.M."/>
            <person name="Eckert A.J."/>
            <person name="Liechty J.D."/>
            <person name="Stevens K.A."/>
            <person name="Langley C.H."/>
        </authorList>
    </citation>
    <scope>NUCLEOTIDE SEQUENCE</scope>
    <source>
        <strain evidence="8">4707</strain>
        <tissue evidence="8">Megagametophyte</tissue>
    </source>
</reference>
<dbReference type="Gene3D" id="1.10.520.20">
    <property type="entry name" value="N-terminal domain of the delta subunit of the F1F0-ATP synthase"/>
    <property type="match status" value="1"/>
</dbReference>
<name>H9M9M4_PINRA</name>
<dbReference type="PANTHER" id="PTHR11910">
    <property type="entry name" value="ATP SYNTHASE DELTA CHAIN"/>
    <property type="match status" value="1"/>
</dbReference>
<evidence type="ECO:0000256" key="6">
    <source>
        <dbReference type="ARBA" id="ARBA00023136"/>
    </source>
</evidence>
<protein>
    <submittedName>
        <fullName evidence="8">Uncharacterized protein</fullName>
    </submittedName>
</protein>
<evidence type="ECO:0000256" key="5">
    <source>
        <dbReference type="ARBA" id="ARBA00023065"/>
    </source>
</evidence>
<evidence type="ECO:0000313" key="8">
    <source>
        <dbReference type="EMBL" id="AEW07820.1"/>
    </source>
</evidence>
<feature type="non-terminal residue" evidence="8">
    <location>
        <position position="134"/>
    </location>
</feature>
<evidence type="ECO:0000256" key="1">
    <source>
        <dbReference type="ARBA" id="ARBA00004370"/>
    </source>
</evidence>
<keyword evidence="7" id="KW-0066">ATP synthesis</keyword>
<organism evidence="8">
    <name type="scientific">Pinus radiata</name>
    <name type="common">Monterey pine</name>
    <name type="synonym">Pinus insignis</name>
    <dbReference type="NCBI Taxonomy" id="3347"/>
    <lineage>
        <taxon>Eukaryota</taxon>
        <taxon>Viridiplantae</taxon>
        <taxon>Streptophyta</taxon>
        <taxon>Embryophyta</taxon>
        <taxon>Tracheophyta</taxon>
        <taxon>Spermatophyta</taxon>
        <taxon>Pinopsida</taxon>
        <taxon>Pinidae</taxon>
        <taxon>Conifers I</taxon>
        <taxon>Pinales</taxon>
        <taxon>Pinaceae</taxon>
        <taxon>Pinus</taxon>
        <taxon>Pinus subgen. Pinus</taxon>
    </lineage>
</organism>
<sequence length="134" mass="15089">AQSNKMLETINEDVCKLSQLLQNQELHDFLVKPVIQAEKKKSMLKAVAEDAQFQPCTLNFLDSLVDKKRIDIIMDIMEEFQSIYTELTDTQVAVVTSAMKLGNHQMAQIARKIQRLSGASNVRLKNAIDPSLIA</sequence>
<evidence type="ECO:0000256" key="7">
    <source>
        <dbReference type="ARBA" id="ARBA00023310"/>
    </source>
</evidence>
<evidence type="ECO:0000256" key="4">
    <source>
        <dbReference type="ARBA" id="ARBA00022781"/>
    </source>
</evidence>
<dbReference type="InterPro" id="IPR000711">
    <property type="entry name" value="ATPase_OSCP/dsu"/>
</dbReference>
<keyword evidence="4" id="KW-0375">Hydrogen ion transport</keyword>
<dbReference type="PRINTS" id="PR00125">
    <property type="entry name" value="ATPASEDELTA"/>
</dbReference>
<dbReference type="NCBIfam" id="TIGR01145">
    <property type="entry name" value="ATP_synt_delta"/>
    <property type="match status" value="1"/>
</dbReference>
<gene>
    <name evidence="8" type="ORF">0_12238_01</name>
</gene>
<dbReference type="InterPro" id="IPR026015">
    <property type="entry name" value="ATP_synth_OSCP/delta_N_sf"/>
</dbReference>
<dbReference type="EMBL" id="JQ261790">
    <property type="protein sequence ID" value="AEW07820.1"/>
    <property type="molecule type" value="Genomic_DNA"/>
</dbReference>
<dbReference type="AlphaFoldDB" id="H9M9M4"/>
<dbReference type="GO" id="GO:0016020">
    <property type="term" value="C:membrane"/>
    <property type="evidence" value="ECO:0007669"/>
    <property type="project" value="UniProtKB-SubCell"/>
</dbReference>
<comment type="similarity">
    <text evidence="2">Belongs to the ATPase delta chain family.</text>
</comment>
<keyword evidence="6" id="KW-0472">Membrane</keyword>
<dbReference type="Pfam" id="PF00213">
    <property type="entry name" value="OSCP"/>
    <property type="match status" value="1"/>
</dbReference>
<evidence type="ECO:0000256" key="3">
    <source>
        <dbReference type="ARBA" id="ARBA00022448"/>
    </source>
</evidence>
<feature type="non-terminal residue" evidence="8">
    <location>
        <position position="1"/>
    </location>
</feature>
<accession>H9M9M4</accession>
<keyword evidence="3" id="KW-0813">Transport</keyword>
<dbReference type="GO" id="GO:0046933">
    <property type="term" value="F:proton-transporting ATP synthase activity, rotational mechanism"/>
    <property type="evidence" value="ECO:0007669"/>
    <property type="project" value="InterPro"/>
</dbReference>
<evidence type="ECO:0000256" key="2">
    <source>
        <dbReference type="ARBA" id="ARBA00007046"/>
    </source>
</evidence>
<proteinExistence type="inferred from homology"/>
<comment type="subcellular location">
    <subcellularLocation>
        <location evidence="1">Membrane</location>
    </subcellularLocation>
</comment>
<dbReference type="SUPFAM" id="SSF47928">
    <property type="entry name" value="N-terminal domain of the delta subunit of the F1F0-ATP synthase"/>
    <property type="match status" value="1"/>
</dbReference>
<keyword evidence="5" id="KW-0406">Ion transport</keyword>